<name>A0A392QAL0_9FABA</name>
<dbReference type="EMBL" id="LXQA010124720">
    <property type="protein sequence ID" value="MCI21413.1"/>
    <property type="molecule type" value="Genomic_DNA"/>
</dbReference>
<organism evidence="1 2">
    <name type="scientific">Trifolium medium</name>
    <dbReference type="NCBI Taxonomy" id="97028"/>
    <lineage>
        <taxon>Eukaryota</taxon>
        <taxon>Viridiplantae</taxon>
        <taxon>Streptophyta</taxon>
        <taxon>Embryophyta</taxon>
        <taxon>Tracheophyta</taxon>
        <taxon>Spermatophyta</taxon>
        <taxon>Magnoliopsida</taxon>
        <taxon>eudicotyledons</taxon>
        <taxon>Gunneridae</taxon>
        <taxon>Pentapetalae</taxon>
        <taxon>rosids</taxon>
        <taxon>fabids</taxon>
        <taxon>Fabales</taxon>
        <taxon>Fabaceae</taxon>
        <taxon>Papilionoideae</taxon>
        <taxon>50 kb inversion clade</taxon>
        <taxon>NPAAA clade</taxon>
        <taxon>Hologalegina</taxon>
        <taxon>IRL clade</taxon>
        <taxon>Trifolieae</taxon>
        <taxon>Trifolium</taxon>
    </lineage>
</organism>
<evidence type="ECO:0000313" key="2">
    <source>
        <dbReference type="Proteomes" id="UP000265520"/>
    </source>
</evidence>
<evidence type="ECO:0000313" key="1">
    <source>
        <dbReference type="EMBL" id="MCI21413.1"/>
    </source>
</evidence>
<accession>A0A392QAL0</accession>
<dbReference type="Proteomes" id="UP000265520">
    <property type="component" value="Unassembled WGS sequence"/>
</dbReference>
<reference evidence="1 2" key="1">
    <citation type="journal article" date="2018" name="Front. Plant Sci.">
        <title>Red Clover (Trifolium pratense) and Zigzag Clover (T. medium) - A Picture of Genomic Similarities and Differences.</title>
        <authorList>
            <person name="Dluhosova J."/>
            <person name="Istvanek J."/>
            <person name="Nedelnik J."/>
            <person name="Repkova J."/>
        </authorList>
    </citation>
    <scope>NUCLEOTIDE SEQUENCE [LARGE SCALE GENOMIC DNA]</scope>
    <source>
        <strain evidence="2">cv. 10/8</strain>
        <tissue evidence="1">Leaf</tissue>
    </source>
</reference>
<feature type="non-terminal residue" evidence="1">
    <location>
        <position position="43"/>
    </location>
</feature>
<protein>
    <submittedName>
        <fullName evidence="1">Uncharacterized protein</fullName>
    </submittedName>
</protein>
<sequence length="43" mass="4920">MGGGGADVCLRGKKRYGENVVLLWVMLFCRNLWWTRGFGCQIQ</sequence>
<comment type="caution">
    <text evidence="1">The sequence shown here is derived from an EMBL/GenBank/DDBJ whole genome shotgun (WGS) entry which is preliminary data.</text>
</comment>
<keyword evidence="2" id="KW-1185">Reference proteome</keyword>
<proteinExistence type="predicted"/>
<dbReference type="AlphaFoldDB" id="A0A392QAL0"/>